<dbReference type="Pfam" id="PF03572">
    <property type="entry name" value="Peptidase_S41"/>
    <property type="match status" value="1"/>
</dbReference>
<dbReference type="EMBL" id="BMDW01000003">
    <property type="protein sequence ID" value="GGA39188.1"/>
    <property type="molecule type" value="Genomic_DNA"/>
</dbReference>
<evidence type="ECO:0000313" key="4">
    <source>
        <dbReference type="Proteomes" id="UP000618591"/>
    </source>
</evidence>
<reference evidence="4" key="1">
    <citation type="journal article" date="2019" name="Int. J. Syst. Evol. Microbiol.">
        <title>The Global Catalogue of Microorganisms (GCM) 10K type strain sequencing project: providing services to taxonomists for standard genome sequencing and annotation.</title>
        <authorList>
            <consortium name="The Broad Institute Genomics Platform"/>
            <consortium name="The Broad Institute Genome Sequencing Center for Infectious Disease"/>
            <person name="Wu L."/>
            <person name="Ma J."/>
        </authorList>
    </citation>
    <scope>NUCLEOTIDE SEQUENCE [LARGE SCALE GENOMIC DNA]</scope>
    <source>
        <strain evidence="4">CGMCC 1.10106</strain>
    </source>
</reference>
<name>A0ABQ1G960_9SPHN</name>
<dbReference type="RefSeq" id="WP_188445459.1">
    <property type="nucleotide sequence ID" value="NZ_BMDW01000003.1"/>
</dbReference>
<feature type="domain" description="Tail specific protease" evidence="2">
    <location>
        <begin position="271"/>
        <end position="479"/>
    </location>
</feature>
<dbReference type="Proteomes" id="UP000618591">
    <property type="component" value="Unassembled WGS sequence"/>
</dbReference>
<accession>A0ABQ1G960</accession>
<keyword evidence="1" id="KW-0732">Signal</keyword>
<gene>
    <name evidence="3" type="ORF">GCM10011395_06800</name>
</gene>
<evidence type="ECO:0000313" key="3">
    <source>
        <dbReference type="EMBL" id="GGA39188.1"/>
    </source>
</evidence>
<comment type="caution">
    <text evidence="3">The sequence shown here is derived from an EMBL/GenBank/DDBJ whole genome shotgun (WGS) entry which is preliminary data.</text>
</comment>
<evidence type="ECO:0000259" key="2">
    <source>
        <dbReference type="Pfam" id="PF03572"/>
    </source>
</evidence>
<sequence>MRGFGTFLTAFSALAAIGVVSPVIVAAQQAPPADRATTNLRDFDFVIDKVTANYAGWDSKVTPTNRAQLSDLTARLRAKVATVSDTELAALLAEWVDFFKDRHTRVYAQSVPAPAVAAGAVAPPSSYPSRPLTEAQARARLGALGKARDPIEGIWRIGSDRYRIAILRNARKPRIFSAIVLTTTAENWRPGQIKAEIQRDAKGGLQMLYRTGAHDEENVAAQVVAGGAAILVTGWGTWTRDLPEVVDRDIVARQYPSDELFLKALSPKTLWLRIPDFDPSRAAPLKALLAAHKAQIDKTPNLVIDLRSNGGGSDFVYEPILPLVYTRPVYTIGIEMRASQDNLALRRKIADDIRAEAPAVAANLDIQNKQMEGNFGGYFRPDPLPFSIDRLPTVVPYPRRVAVLIDGAGSTAEQFLLALRQSGKVTLMGQSNSAGVLDFANVVGMPTPSGRYRVQWATSRTLRLPGDPVDPDGIAPDIRIPAGEKDPVTHAAKWLERQVD</sequence>
<dbReference type="InterPro" id="IPR005151">
    <property type="entry name" value="Tail-specific_protease"/>
</dbReference>
<protein>
    <recommendedName>
        <fullName evidence="2">Tail specific protease domain-containing protein</fullName>
    </recommendedName>
</protein>
<dbReference type="SUPFAM" id="SSF52096">
    <property type="entry name" value="ClpP/crotonase"/>
    <property type="match status" value="1"/>
</dbReference>
<feature type="chain" id="PRO_5046768650" description="Tail specific protease domain-containing protein" evidence="1">
    <location>
        <begin position="27"/>
        <end position="500"/>
    </location>
</feature>
<organism evidence="3 4">
    <name type="scientific">Sphingomonas psychrolutea</name>
    <dbReference type="NCBI Taxonomy" id="1259676"/>
    <lineage>
        <taxon>Bacteria</taxon>
        <taxon>Pseudomonadati</taxon>
        <taxon>Pseudomonadota</taxon>
        <taxon>Alphaproteobacteria</taxon>
        <taxon>Sphingomonadales</taxon>
        <taxon>Sphingomonadaceae</taxon>
        <taxon>Sphingomonas</taxon>
    </lineage>
</organism>
<feature type="signal peptide" evidence="1">
    <location>
        <begin position="1"/>
        <end position="26"/>
    </location>
</feature>
<keyword evidence="4" id="KW-1185">Reference proteome</keyword>
<evidence type="ECO:0000256" key="1">
    <source>
        <dbReference type="SAM" id="SignalP"/>
    </source>
</evidence>
<proteinExistence type="predicted"/>
<dbReference type="Gene3D" id="3.90.226.10">
    <property type="entry name" value="2-enoyl-CoA Hydratase, Chain A, domain 1"/>
    <property type="match status" value="1"/>
</dbReference>
<dbReference type="InterPro" id="IPR029045">
    <property type="entry name" value="ClpP/crotonase-like_dom_sf"/>
</dbReference>